<dbReference type="Proteomes" id="UP001060215">
    <property type="component" value="Chromosome 15"/>
</dbReference>
<proteinExistence type="predicted"/>
<reference evidence="1 2" key="1">
    <citation type="journal article" date="2022" name="Plant J.">
        <title>Chromosome-level genome of Camellia lanceoleosa provides a valuable resource for understanding genome evolution and self-incompatibility.</title>
        <authorList>
            <person name="Gong W."/>
            <person name="Xiao S."/>
            <person name="Wang L."/>
            <person name="Liao Z."/>
            <person name="Chang Y."/>
            <person name="Mo W."/>
            <person name="Hu G."/>
            <person name="Li W."/>
            <person name="Zhao G."/>
            <person name="Zhu H."/>
            <person name="Hu X."/>
            <person name="Ji K."/>
            <person name="Xiang X."/>
            <person name="Song Q."/>
            <person name="Yuan D."/>
            <person name="Jin S."/>
            <person name="Zhang L."/>
        </authorList>
    </citation>
    <scope>NUCLEOTIDE SEQUENCE [LARGE SCALE GENOMIC DNA]</scope>
    <source>
        <strain evidence="1">SQ_2022a</strain>
    </source>
</reference>
<evidence type="ECO:0000313" key="2">
    <source>
        <dbReference type="Proteomes" id="UP001060215"/>
    </source>
</evidence>
<name>A0ACC0FAW6_9ERIC</name>
<organism evidence="1 2">
    <name type="scientific">Camellia lanceoleosa</name>
    <dbReference type="NCBI Taxonomy" id="1840588"/>
    <lineage>
        <taxon>Eukaryota</taxon>
        <taxon>Viridiplantae</taxon>
        <taxon>Streptophyta</taxon>
        <taxon>Embryophyta</taxon>
        <taxon>Tracheophyta</taxon>
        <taxon>Spermatophyta</taxon>
        <taxon>Magnoliopsida</taxon>
        <taxon>eudicotyledons</taxon>
        <taxon>Gunneridae</taxon>
        <taxon>Pentapetalae</taxon>
        <taxon>asterids</taxon>
        <taxon>Ericales</taxon>
        <taxon>Theaceae</taxon>
        <taxon>Camellia</taxon>
    </lineage>
</organism>
<accession>A0ACC0FAW6</accession>
<dbReference type="EMBL" id="CM045772">
    <property type="protein sequence ID" value="KAI7985842.1"/>
    <property type="molecule type" value="Genomic_DNA"/>
</dbReference>
<sequence>VLPYSPFFSILFHCRKVLDNFFSSCSLCFAQLAWEGLGLGGGAAVGDWSRNNGQNKIVLGIGGGHYAPRHMDIVLASMEQIP</sequence>
<comment type="caution">
    <text evidence="1">The sequence shown here is derived from an EMBL/GenBank/DDBJ whole genome shotgun (WGS) entry which is preliminary data.</text>
</comment>
<evidence type="ECO:0000313" key="1">
    <source>
        <dbReference type="EMBL" id="KAI7985842.1"/>
    </source>
</evidence>
<protein>
    <submittedName>
        <fullName evidence="1">D-aminoacyl-tRNA deacylase</fullName>
    </submittedName>
</protein>
<feature type="non-terminal residue" evidence="1">
    <location>
        <position position="1"/>
    </location>
</feature>
<gene>
    <name evidence="1" type="ORF">LOK49_LG14G00485</name>
</gene>
<keyword evidence="2" id="KW-1185">Reference proteome</keyword>